<dbReference type="GO" id="GO:0009279">
    <property type="term" value="C:cell outer membrane"/>
    <property type="evidence" value="ECO:0007669"/>
    <property type="project" value="UniProtKB-SubCell"/>
</dbReference>
<dbReference type="PANTHER" id="PTHR30329:SF21">
    <property type="entry name" value="LIPOPROTEIN YIAD-RELATED"/>
    <property type="match status" value="1"/>
</dbReference>
<accession>A0A0A6RNR8</accession>
<evidence type="ECO:0000313" key="7">
    <source>
        <dbReference type="EMBL" id="KHD05466.1"/>
    </source>
</evidence>
<dbReference type="PRINTS" id="PR01021">
    <property type="entry name" value="OMPADOMAIN"/>
</dbReference>
<keyword evidence="2 4" id="KW-0472">Membrane</keyword>
<dbReference type="EMBL" id="JSZA02000013">
    <property type="protein sequence ID" value="KHD05466.1"/>
    <property type="molecule type" value="Genomic_DNA"/>
</dbReference>
<protein>
    <recommendedName>
        <fullName evidence="6">OmpA-like domain-containing protein</fullName>
    </recommendedName>
</protein>
<dbReference type="Gene3D" id="3.30.1330.60">
    <property type="entry name" value="OmpA-like domain"/>
    <property type="match status" value="1"/>
</dbReference>
<evidence type="ECO:0000259" key="6">
    <source>
        <dbReference type="PROSITE" id="PS51123"/>
    </source>
</evidence>
<evidence type="ECO:0000256" key="1">
    <source>
        <dbReference type="ARBA" id="ARBA00004442"/>
    </source>
</evidence>
<comment type="subcellular location">
    <subcellularLocation>
        <location evidence="1">Cell outer membrane</location>
    </subcellularLocation>
</comment>
<keyword evidence="8" id="KW-1185">Reference proteome</keyword>
<dbReference type="PROSITE" id="PS51123">
    <property type="entry name" value="OMPA_2"/>
    <property type="match status" value="1"/>
</dbReference>
<dbReference type="PANTHER" id="PTHR30329">
    <property type="entry name" value="STATOR ELEMENT OF FLAGELLAR MOTOR COMPLEX"/>
    <property type="match status" value="1"/>
</dbReference>
<organism evidence="7 8">
    <name type="scientific">Candidatus Thiomargarita nelsonii</name>
    <dbReference type="NCBI Taxonomy" id="1003181"/>
    <lineage>
        <taxon>Bacteria</taxon>
        <taxon>Pseudomonadati</taxon>
        <taxon>Pseudomonadota</taxon>
        <taxon>Gammaproteobacteria</taxon>
        <taxon>Thiotrichales</taxon>
        <taxon>Thiotrichaceae</taxon>
        <taxon>Thiomargarita</taxon>
    </lineage>
</organism>
<name>A0A0A6RNR8_9GAMM</name>
<dbReference type="AlphaFoldDB" id="A0A0A6RNR8"/>
<evidence type="ECO:0000256" key="3">
    <source>
        <dbReference type="ARBA" id="ARBA00023237"/>
    </source>
</evidence>
<dbReference type="SUPFAM" id="SSF103088">
    <property type="entry name" value="OmpA-like"/>
    <property type="match status" value="1"/>
</dbReference>
<dbReference type="InterPro" id="IPR006664">
    <property type="entry name" value="OMP_bac"/>
</dbReference>
<dbReference type="Proteomes" id="UP000030428">
    <property type="component" value="Unassembled WGS sequence"/>
</dbReference>
<dbReference type="InterPro" id="IPR006665">
    <property type="entry name" value="OmpA-like"/>
</dbReference>
<dbReference type="InterPro" id="IPR036737">
    <property type="entry name" value="OmpA-like_sf"/>
</dbReference>
<dbReference type="InterPro" id="IPR050330">
    <property type="entry name" value="Bact_OuterMem_StrucFunc"/>
</dbReference>
<reference evidence="7 8" key="1">
    <citation type="journal article" date="2016" name="Front. Microbiol.">
        <title>Single-Cell (Meta-)Genomics of a Dimorphic Candidatus Thiomargarita nelsonii Reveals Genomic Plasticity.</title>
        <authorList>
            <person name="Flood B.E."/>
            <person name="Fliss P."/>
            <person name="Jones D.S."/>
            <person name="Dick G.J."/>
            <person name="Jain S."/>
            <person name="Kaster A.K."/>
            <person name="Winkel M."/>
            <person name="Mussmann M."/>
            <person name="Bailey J."/>
        </authorList>
    </citation>
    <scope>NUCLEOTIDE SEQUENCE [LARGE SCALE GENOMIC DNA]</scope>
    <source>
        <strain evidence="7">Hydrate Ridge</strain>
    </source>
</reference>
<dbReference type="Pfam" id="PF00691">
    <property type="entry name" value="OmpA"/>
    <property type="match status" value="1"/>
</dbReference>
<dbReference type="PROSITE" id="PS51257">
    <property type="entry name" value="PROKAR_LIPOPROTEIN"/>
    <property type="match status" value="1"/>
</dbReference>
<keyword evidence="5" id="KW-0732">Signal</keyword>
<sequence length="306" mass="34278">MQNKRILSLVSAIVFLFFLCLAGSSLAACIDYQNQVNQAVRAHNLDKLEPLFAILKTQDCPTNYLDWLRRSMAQIAAAHADELTQQGQLELANKWLKRAPMLTWSTQVIQGDIAMRHKQWQAAAQYYNQAIDLIANKETTPYPPPKQQIEKVFQLASQAQVLAGNIDKIVSSRGIASGVMLNNIRGFKPTSRLIPIHFATNESQLKKNGKKAAGQLASYIKLYNFKEITLIGHTDSNGSDEYNYVLSQKRADTVSAYLQKAGITAIIKTVAKGESEPLQLENPANNYTQDEIDALNRRVEFVTRPR</sequence>
<evidence type="ECO:0000256" key="2">
    <source>
        <dbReference type="ARBA" id="ARBA00023136"/>
    </source>
</evidence>
<feature type="domain" description="OmpA-like" evidence="6">
    <location>
        <begin position="185"/>
        <end position="306"/>
    </location>
</feature>
<keyword evidence="3" id="KW-0998">Cell outer membrane</keyword>
<evidence type="ECO:0000256" key="4">
    <source>
        <dbReference type="PROSITE-ProRule" id="PRU00473"/>
    </source>
</evidence>
<gene>
    <name evidence="7" type="ORF">PN36_04915</name>
</gene>
<evidence type="ECO:0000313" key="8">
    <source>
        <dbReference type="Proteomes" id="UP000030428"/>
    </source>
</evidence>
<feature type="chain" id="PRO_5002033288" description="OmpA-like domain-containing protein" evidence="5">
    <location>
        <begin position="28"/>
        <end position="306"/>
    </location>
</feature>
<comment type="caution">
    <text evidence="7">The sequence shown here is derived from an EMBL/GenBank/DDBJ whole genome shotgun (WGS) entry which is preliminary data.</text>
</comment>
<feature type="signal peptide" evidence="5">
    <location>
        <begin position="1"/>
        <end position="27"/>
    </location>
</feature>
<proteinExistence type="predicted"/>
<dbReference type="CDD" id="cd07185">
    <property type="entry name" value="OmpA_C-like"/>
    <property type="match status" value="1"/>
</dbReference>
<evidence type="ECO:0000256" key="5">
    <source>
        <dbReference type="SAM" id="SignalP"/>
    </source>
</evidence>